<evidence type="ECO:0008006" key="3">
    <source>
        <dbReference type="Google" id="ProtNLM"/>
    </source>
</evidence>
<name>A0A368UX70_9BACT</name>
<evidence type="ECO:0000313" key="2">
    <source>
        <dbReference type="Proteomes" id="UP000252733"/>
    </source>
</evidence>
<reference evidence="1 2" key="1">
    <citation type="submission" date="2018-07" db="EMBL/GenBank/DDBJ databases">
        <title>Freshwater and sediment microbial communities from various areas in North America, analyzing microbe dynamics in response to fracking.</title>
        <authorList>
            <person name="Lamendella R."/>
        </authorList>
    </citation>
    <scope>NUCLEOTIDE SEQUENCE [LARGE SCALE GENOMIC DNA]</scope>
    <source>
        <strain evidence="1 2">160A</strain>
    </source>
</reference>
<protein>
    <recommendedName>
        <fullName evidence="3">Uracil DNA glycosylase superfamily protein</fullName>
    </recommendedName>
</protein>
<comment type="caution">
    <text evidence="1">The sequence shown here is derived from an EMBL/GenBank/DDBJ whole genome shotgun (WGS) entry which is preliminary data.</text>
</comment>
<dbReference type="RefSeq" id="WP_220270813.1">
    <property type="nucleotide sequence ID" value="NZ_QPIZ01000013.1"/>
</dbReference>
<evidence type="ECO:0000313" key="1">
    <source>
        <dbReference type="EMBL" id="RCW33329.1"/>
    </source>
</evidence>
<feature type="non-terminal residue" evidence="1">
    <location>
        <position position="1"/>
    </location>
</feature>
<organism evidence="1 2">
    <name type="scientific">Marinilabilia salmonicolor</name>
    <dbReference type="NCBI Taxonomy" id="989"/>
    <lineage>
        <taxon>Bacteria</taxon>
        <taxon>Pseudomonadati</taxon>
        <taxon>Bacteroidota</taxon>
        <taxon>Bacteroidia</taxon>
        <taxon>Marinilabiliales</taxon>
        <taxon>Marinilabiliaceae</taxon>
        <taxon>Marinilabilia</taxon>
    </lineage>
</organism>
<dbReference type="EMBL" id="QPIZ01000013">
    <property type="protein sequence ID" value="RCW33329.1"/>
    <property type="molecule type" value="Genomic_DNA"/>
</dbReference>
<dbReference type="AlphaFoldDB" id="A0A368UX70"/>
<gene>
    <name evidence="1" type="ORF">DFO77_11395</name>
</gene>
<sequence length="277" mass="32557">CLNVVNVILIFCHQSNGWRPEDAICRRPMAYFITQLSPVIYQPDILFIGINPGQGAFIENYNNGIKEPPVIMLNPNKNIELDWFKDGNARANKKNWKAFKWYERDKSINNIFVANLIDLLYFIAEEKYGVSKTEKNQRPNWYEDFGKKIMFTNLYPIATKNTTDLMSILNSLSRENELKQYWLDVSKNEKKINNWIVRKYFIKRIYEIVNLTSPKIIVCLGMTSYNDFTFSSSRKKIKINTERKNVNCPIIGFSRKGNWSNLIPEIAKEINKHSQLY</sequence>
<proteinExistence type="predicted"/>
<keyword evidence="2" id="KW-1185">Reference proteome</keyword>
<dbReference type="Proteomes" id="UP000252733">
    <property type="component" value="Unassembled WGS sequence"/>
</dbReference>
<accession>A0A368UX70</accession>